<name>A0A4S3LXJ9_9FLAO</name>
<dbReference type="EMBL" id="SSMC01000003">
    <property type="protein sequence ID" value="THD66262.1"/>
    <property type="molecule type" value="Genomic_DNA"/>
</dbReference>
<keyword evidence="2" id="KW-1185">Reference proteome</keyword>
<evidence type="ECO:0000313" key="2">
    <source>
        <dbReference type="Proteomes" id="UP000305939"/>
    </source>
</evidence>
<comment type="caution">
    <text evidence="1">The sequence shown here is derived from an EMBL/GenBank/DDBJ whole genome shotgun (WGS) entry which is preliminary data.</text>
</comment>
<dbReference type="OrthoDB" id="610610at2"/>
<dbReference type="RefSeq" id="WP_136336334.1">
    <property type="nucleotide sequence ID" value="NZ_QXMP01000022.1"/>
</dbReference>
<evidence type="ECO:0000313" key="1">
    <source>
        <dbReference type="EMBL" id="THD66262.1"/>
    </source>
</evidence>
<accession>A0A4S3LXJ9</accession>
<proteinExistence type="predicted"/>
<organism evidence="1 2">
    <name type="scientific">Robertkochia marina</name>
    <dbReference type="NCBI Taxonomy" id="1227945"/>
    <lineage>
        <taxon>Bacteria</taxon>
        <taxon>Pseudomonadati</taxon>
        <taxon>Bacteroidota</taxon>
        <taxon>Flavobacteriia</taxon>
        <taxon>Flavobacteriales</taxon>
        <taxon>Flavobacteriaceae</taxon>
        <taxon>Robertkochia</taxon>
    </lineage>
</organism>
<sequence length="1588" mass="177845">MKEWSLLLVTFLMTLNGLYGFSCALVSERNENDSIFINKPDPEESKRSKELAGMTLRTFPEMEVGRNISDFYSLEDRSMIEFTPEYLSQVLGIDKTADSIIAIAGNVFNEIQKHQRFIDVLSGKKILDLPVGIRKKVSPTSHLSIGVVKASFHSLYAEVDLFARLELNELNAVLYFAAANVKISRKGGIYEEAKLHLVKDFPVIQQGGQWLLTFRGDYRRNGSPNDESFITIDCEGNLVDLSLSADVRISKNIAVPLKTNGDYAFPDQLEPNSGSNPVNNKSYLGAGFKIHANQTGDFIFSLSLPLFELRSLKGWGFKFKDCTLDLSDVQNFSGMKFPKAYTENGFLIRGQRELWRGFYAREVEVMLPPEFKLTASEERISIGAYDLIIDEHGVTGEFFAENIIPLNKGNAGGWQFSVSELKAAVVANVFTGAGFAGEIRLPVTEQGQGGGMDYEGFISPYNEYLLEVAVDKELDFDLFKAKARIFKGSYIRLEVSDQTFYPEANLTGIMQFGNQNRGIPDSVDTKSVSDHGINRLELNGLLFQNLRIASKEPPFLEADYLAFTDSISSPKYMGFELGVHQITLNTAQEGQAVLNFNAFLNLDKEGIKGDVAMRIEASMQKGDLTQWKFQRFHVGSVGIDIRKSNFELTGNLHFVESHETYGDALAGHLQLLSQSLKLEIGAKAIFGKKDGFHYWFADAFGMPSSTGSNTLKIYNLSGGLYHHMKKVGYDRNSGNPSGILYEPDINTNIGFKAMVAFEVKKKVMFTGLAGLEMSFNSSEAGGGVRRIGFYGAASLLNPVNTLEGGSNTLGDLREVQELQSEKETALSATNDLSLDRMGIRYFASEVFPDILSGKEVFAAQVAIDYDLSNDIYWGMFDTYLNLGGIKGDGEKNRLGYLEFYSGPEDWYVYVGTPEKRFGVRDIPVGPFMARANLYYMAGTLLPAPAPPPAHIAELLNAQDLGTSFNHAYSDQPFNDQGYAFGASLALGVGFDWGLVYANVEAGVGFDLMMKNFGDVGCTGNSGQLGMNGWYASGQSYAYLQGAIGVRVDLFLMKMDIPVIRGGLALLAQAQLPNPWFIKGYAGLEFHVLGHIHIKTRLKVVLGEPCDFMNKQGLEELDLIADMSPHDGADNVDIFESVGVALNMPEGEMIRVETVSGKRYFKAVLDTLVVYQDNKKLPGQITRNDQGDLFTWSSPEVLPEKSNLMAWVKLSFLEYKNGTWETLTQDGLPVTEERKISFTTGEAPQSIPYSNISSMYPVVSHNFMFPKEFEKGYVKLKKGQDYLFDDGLITKAVISPKGEGKAEFCVFTYDKTNNIIRYTLPPLGNGRDYIFQLISFLPAMQQAGNNSVYKNIDEDLSVSGNSINRTGNSNAVFKRLEFDFSTSRYDTFKEKIKAMNVVNHSLFIDGDDDVAGFSIQTAQSERWDIHDLTGARYNEGKAFIRPLAYMTDDYYELEVEPLLYHNYPPDKGIRFLRDTTIYGLVPQKAIEPSLIYISLIRSDPGHPYLESQFPFHWRMARVYKRDFRDLQQQLVERYLNTDRIDLAAYEKYKYLINGVFPYVNTEKYKVYLHYILPTRTTGNKIRVDYQNTF</sequence>
<protein>
    <submittedName>
        <fullName evidence="1">Uncharacterized protein</fullName>
    </submittedName>
</protein>
<reference evidence="1 2" key="1">
    <citation type="submission" date="2019-04" db="EMBL/GenBank/DDBJ databases">
        <title>Draft genome sequence of Robertkochia marina CC-AMO-30D.</title>
        <authorList>
            <person name="Hameed A."/>
            <person name="Lin S.-Y."/>
            <person name="Shahina M."/>
            <person name="Lai W.-A."/>
            <person name="Young C.-C."/>
        </authorList>
    </citation>
    <scope>NUCLEOTIDE SEQUENCE [LARGE SCALE GENOMIC DNA]</scope>
    <source>
        <strain evidence="1 2">CC-AMO-30D</strain>
    </source>
</reference>
<gene>
    <name evidence="1" type="ORF">E7Z59_10620</name>
</gene>
<dbReference type="Proteomes" id="UP000305939">
    <property type="component" value="Unassembled WGS sequence"/>
</dbReference>